<keyword evidence="3" id="KW-0862">Zinc</keyword>
<keyword evidence="1" id="KW-0533">Nickel</keyword>
<comment type="caution">
    <text evidence="4">The sequence shown here is derived from an EMBL/GenBank/DDBJ whole genome shotgun (WGS) entry which is preliminary data.</text>
</comment>
<reference evidence="4 5" key="1">
    <citation type="journal article" date="2019" name="Int. J. Syst. Evol. Microbiol.">
        <title>The Global Catalogue of Microorganisms (GCM) 10K type strain sequencing project: providing services to taxonomists for standard genome sequencing and annotation.</title>
        <authorList>
            <consortium name="The Broad Institute Genomics Platform"/>
            <consortium name="The Broad Institute Genome Sequencing Center for Infectious Disease"/>
            <person name="Wu L."/>
            <person name="Ma J."/>
        </authorList>
    </citation>
    <scope>NUCLEOTIDE SEQUENCE [LARGE SCALE GENOMIC DNA]</scope>
    <source>
        <strain evidence="4 5">JCM 3146</strain>
    </source>
</reference>
<evidence type="ECO:0000313" key="4">
    <source>
        <dbReference type="EMBL" id="GAA0354759.1"/>
    </source>
</evidence>
<evidence type="ECO:0000256" key="1">
    <source>
        <dbReference type="ARBA" id="ARBA00022596"/>
    </source>
</evidence>
<dbReference type="PANTHER" id="PTHR34535">
    <property type="entry name" value="HYDROGENASE MATURATION FACTOR HYPA"/>
    <property type="match status" value="1"/>
</dbReference>
<keyword evidence="2" id="KW-0479">Metal-binding</keyword>
<dbReference type="Pfam" id="PF01155">
    <property type="entry name" value="HypA"/>
    <property type="match status" value="1"/>
</dbReference>
<organism evidence="4 5">
    <name type="scientific">Actinoallomurus spadix</name>
    <dbReference type="NCBI Taxonomy" id="79912"/>
    <lineage>
        <taxon>Bacteria</taxon>
        <taxon>Bacillati</taxon>
        <taxon>Actinomycetota</taxon>
        <taxon>Actinomycetes</taxon>
        <taxon>Streptosporangiales</taxon>
        <taxon>Thermomonosporaceae</taxon>
        <taxon>Actinoallomurus</taxon>
    </lineage>
</organism>
<dbReference type="RefSeq" id="WP_252801761.1">
    <property type="nucleotide sequence ID" value="NZ_BAAABM010000047.1"/>
</dbReference>
<evidence type="ECO:0000256" key="2">
    <source>
        <dbReference type="ARBA" id="ARBA00022723"/>
    </source>
</evidence>
<proteinExistence type="predicted"/>
<gene>
    <name evidence="4" type="ORF">GCM10010151_50350</name>
</gene>
<keyword evidence="5" id="KW-1185">Reference proteome</keyword>
<dbReference type="EMBL" id="BAAABM010000047">
    <property type="protein sequence ID" value="GAA0354759.1"/>
    <property type="molecule type" value="Genomic_DNA"/>
</dbReference>
<dbReference type="PANTHER" id="PTHR34535:SF3">
    <property type="entry name" value="HYDROGENASE MATURATION FACTOR HYPA"/>
    <property type="match status" value="1"/>
</dbReference>
<name>A0ABN0X491_9ACTN</name>
<sequence>MHEMGLCDAIVEAAVRRAGGHRVTSMRVRVTGHPVDAGVIDQGLRLAAAGTVVEGANVEVVARPPSVRCRDCGARSDAADPRLLVACPRCGGVDVDATGAEEVVLEAIAFDTAREGSS</sequence>
<evidence type="ECO:0000256" key="3">
    <source>
        <dbReference type="ARBA" id="ARBA00022833"/>
    </source>
</evidence>
<dbReference type="Proteomes" id="UP001501822">
    <property type="component" value="Unassembled WGS sequence"/>
</dbReference>
<protein>
    <submittedName>
        <fullName evidence="4">Hydrogenase maturation nickel metallochaperone HypA</fullName>
    </submittedName>
</protein>
<accession>A0ABN0X491</accession>
<dbReference type="InterPro" id="IPR000688">
    <property type="entry name" value="HypA/HybF"/>
</dbReference>
<evidence type="ECO:0000313" key="5">
    <source>
        <dbReference type="Proteomes" id="UP001501822"/>
    </source>
</evidence>
<dbReference type="Gene3D" id="3.30.2320.80">
    <property type="match status" value="1"/>
</dbReference>